<evidence type="ECO:0000313" key="2">
    <source>
        <dbReference type="EMBL" id="SEG02994.1"/>
    </source>
</evidence>
<dbReference type="SUPFAM" id="SSF51182">
    <property type="entry name" value="RmlC-like cupins"/>
    <property type="match status" value="1"/>
</dbReference>
<name>A0A8G2BXE0_9BACT</name>
<dbReference type="Pfam" id="PF19480">
    <property type="entry name" value="DUF6016"/>
    <property type="match status" value="1"/>
</dbReference>
<dbReference type="InterPro" id="IPR027565">
    <property type="entry name" value="Cupin_WbuC"/>
</dbReference>
<dbReference type="EMBL" id="FNVS01000012">
    <property type="protein sequence ID" value="SEG02994.1"/>
    <property type="molecule type" value="Genomic_DNA"/>
</dbReference>
<accession>A0A8G2BXE0</accession>
<dbReference type="InterPro" id="IPR011051">
    <property type="entry name" value="RmlC_Cupin_sf"/>
</dbReference>
<dbReference type="InterPro" id="IPR046058">
    <property type="entry name" value="WbuC_cupin"/>
</dbReference>
<proteinExistence type="predicted"/>
<dbReference type="CDD" id="cd07005">
    <property type="entry name" value="cupin_WbuC-like"/>
    <property type="match status" value="1"/>
</dbReference>
<dbReference type="Proteomes" id="UP000236725">
    <property type="component" value="Unassembled WGS sequence"/>
</dbReference>
<feature type="domain" description="Cupin fold metalloprotein WbuC cupin" evidence="1">
    <location>
        <begin position="5"/>
        <end position="87"/>
    </location>
</feature>
<reference evidence="2 3" key="1">
    <citation type="submission" date="2016-10" db="EMBL/GenBank/DDBJ databases">
        <authorList>
            <person name="Varghese N."/>
            <person name="Submissions S."/>
        </authorList>
    </citation>
    <scope>NUCLEOTIDE SEQUENCE [LARGE SCALE GENOMIC DNA]</scope>
    <source>
        <strain evidence="2 3">DSM 29073</strain>
    </source>
</reference>
<protein>
    <submittedName>
        <fullName evidence="2">Cupin fold metalloprotein, WbuC family</fullName>
    </submittedName>
</protein>
<gene>
    <name evidence="2" type="ORF">SAMN05444001_112107</name>
</gene>
<keyword evidence="3" id="KW-1185">Reference proteome</keyword>
<dbReference type="InterPro" id="IPR014710">
    <property type="entry name" value="RmlC-like_jellyroll"/>
</dbReference>
<dbReference type="NCBIfam" id="TIGR04366">
    <property type="entry name" value="cupin_WbuC"/>
    <property type="match status" value="1"/>
</dbReference>
<dbReference type="AlphaFoldDB" id="A0A8G2BXE0"/>
<evidence type="ECO:0000259" key="1">
    <source>
        <dbReference type="Pfam" id="PF19480"/>
    </source>
</evidence>
<comment type="caution">
    <text evidence="2">The sequence shown here is derived from an EMBL/GenBank/DDBJ whole genome shotgun (WGS) entry which is preliminary data.</text>
</comment>
<evidence type="ECO:0000313" key="3">
    <source>
        <dbReference type="Proteomes" id="UP000236725"/>
    </source>
</evidence>
<dbReference type="Gene3D" id="2.60.120.10">
    <property type="entry name" value="Jelly Rolls"/>
    <property type="match status" value="1"/>
</dbReference>
<dbReference type="RefSeq" id="WP_103983759.1">
    <property type="nucleotide sequence ID" value="NZ_FNVS01000012.1"/>
</dbReference>
<sequence>MKIINTILLDEITAKAKQSPRMRMNYNFHEKLDDPVNRLLNAMEPGTYLRPHRHLDPAKDEIFLLLRGRVAVFLFDETGEITDTLVLDPLAGIYGAEIKAGVWHGLLVLDSGSVIYEVKQGPFAPLSPENMAPWSPAVEEAEAVRLYMQKLAAAL</sequence>
<organism evidence="2 3">
    <name type="scientific">Parabacteroides chinchillae</name>
    <dbReference type="NCBI Taxonomy" id="871327"/>
    <lineage>
        <taxon>Bacteria</taxon>
        <taxon>Pseudomonadati</taxon>
        <taxon>Bacteroidota</taxon>
        <taxon>Bacteroidia</taxon>
        <taxon>Bacteroidales</taxon>
        <taxon>Tannerellaceae</taxon>
        <taxon>Parabacteroides</taxon>
    </lineage>
</organism>